<dbReference type="EMBL" id="VIWY01000008">
    <property type="protein sequence ID" value="TWG09290.1"/>
    <property type="molecule type" value="Genomic_DNA"/>
</dbReference>
<feature type="region of interest" description="Disordered" evidence="1">
    <location>
        <begin position="71"/>
        <end position="95"/>
    </location>
</feature>
<organism evidence="2 3">
    <name type="scientific">Actinoplanes teichomyceticus</name>
    <dbReference type="NCBI Taxonomy" id="1867"/>
    <lineage>
        <taxon>Bacteria</taxon>
        <taxon>Bacillati</taxon>
        <taxon>Actinomycetota</taxon>
        <taxon>Actinomycetes</taxon>
        <taxon>Micromonosporales</taxon>
        <taxon>Micromonosporaceae</taxon>
        <taxon>Actinoplanes</taxon>
    </lineage>
</organism>
<sequence>MSVTTSYGRPGTGGPGVTPQRYDQLVAQSRDLVREHGRIRFTSRDDVSDPCTDRRSRGTEAVGTAVVVRLGGPQDESGRQTGPMAPRLTFVSYAT</sequence>
<accession>A0A561VCF1</accession>
<feature type="region of interest" description="Disordered" evidence="1">
    <location>
        <begin position="1"/>
        <end position="22"/>
    </location>
</feature>
<evidence type="ECO:0000313" key="2">
    <source>
        <dbReference type="EMBL" id="TWG09290.1"/>
    </source>
</evidence>
<gene>
    <name evidence="2" type="ORF">FHX34_1085</name>
</gene>
<evidence type="ECO:0000256" key="1">
    <source>
        <dbReference type="SAM" id="MobiDB-lite"/>
    </source>
</evidence>
<keyword evidence="3" id="KW-1185">Reference proteome</keyword>
<reference evidence="2 3" key="1">
    <citation type="submission" date="2019-06" db="EMBL/GenBank/DDBJ databases">
        <title>Sequencing the genomes of 1000 actinobacteria strains.</title>
        <authorList>
            <person name="Klenk H.-P."/>
        </authorList>
    </citation>
    <scope>NUCLEOTIDE SEQUENCE [LARGE SCALE GENOMIC DNA]</scope>
    <source>
        <strain evidence="2 3">DSM 43866</strain>
    </source>
</reference>
<proteinExistence type="predicted"/>
<name>A0A561VCF1_ACTTI</name>
<dbReference type="Proteomes" id="UP000320239">
    <property type="component" value="Unassembled WGS sequence"/>
</dbReference>
<protein>
    <submittedName>
        <fullName evidence="2">Uncharacterized protein</fullName>
    </submittedName>
</protein>
<evidence type="ECO:0000313" key="3">
    <source>
        <dbReference type="Proteomes" id="UP000320239"/>
    </source>
</evidence>
<dbReference type="AlphaFoldDB" id="A0A561VCF1"/>
<comment type="caution">
    <text evidence="2">The sequence shown here is derived from an EMBL/GenBank/DDBJ whole genome shotgun (WGS) entry which is preliminary data.</text>
</comment>